<dbReference type="EMBL" id="CAKKLH010000280">
    <property type="protein sequence ID" value="CAH0107945.1"/>
    <property type="molecule type" value="Genomic_DNA"/>
</dbReference>
<feature type="region of interest" description="Disordered" evidence="1">
    <location>
        <begin position="959"/>
        <end position="996"/>
    </location>
</feature>
<proteinExistence type="predicted"/>
<reference evidence="2" key="1">
    <citation type="submission" date="2021-11" db="EMBL/GenBank/DDBJ databases">
        <authorList>
            <person name="Schell T."/>
        </authorList>
    </citation>
    <scope>NUCLEOTIDE SEQUENCE</scope>
    <source>
        <strain evidence="2">M5</strain>
    </source>
</reference>
<accession>A0A8J2RYV7</accession>
<name>A0A8J2RYV7_9CRUS</name>
<gene>
    <name evidence="2" type="ORF">DGAL_LOCUS11285</name>
</gene>
<comment type="caution">
    <text evidence="2">The sequence shown here is derived from an EMBL/GenBank/DDBJ whole genome shotgun (WGS) entry which is preliminary data.</text>
</comment>
<dbReference type="AlphaFoldDB" id="A0A8J2RYV7"/>
<dbReference type="PANTHER" id="PTHR33099">
    <property type="entry name" value="FE2OG DIOXYGENASE DOMAIN-CONTAINING PROTEIN"/>
    <property type="match status" value="1"/>
</dbReference>
<evidence type="ECO:0000313" key="2">
    <source>
        <dbReference type="EMBL" id="CAH0107945.1"/>
    </source>
</evidence>
<organism evidence="2 3">
    <name type="scientific">Daphnia galeata</name>
    <dbReference type="NCBI Taxonomy" id="27404"/>
    <lineage>
        <taxon>Eukaryota</taxon>
        <taxon>Metazoa</taxon>
        <taxon>Ecdysozoa</taxon>
        <taxon>Arthropoda</taxon>
        <taxon>Crustacea</taxon>
        <taxon>Branchiopoda</taxon>
        <taxon>Diplostraca</taxon>
        <taxon>Cladocera</taxon>
        <taxon>Anomopoda</taxon>
        <taxon>Daphniidae</taxon>
        <taxon>Daphnia</taxon>
    </lineage>
</organism>
<dbReference type="Proteomes" id="UP000789390">
    <property type="component" value="Unassembled WGS sequence"/>
</dbReference>
<sequence length="1017" mass="115531">MAHAHRQNLIIALENVKQSVRSLVRSPIIACGLELPEENLLSSFQLHSNHEINIPVSKKEIDLIEELAENVQLDNWQIEWRIKESEINLSSPSNFSQSCLPNLVASSLMDFKQSSIIDFDSVEANLSHLALYRAVEASDDVDYDTEPKLYTNVKYTERWTGSFGTLLLQIPVAGGFRGGNFYLKNGTQQSKLINNSRNCHKAFHVTAFYDDSQIFREPITKGARIELVFNLRHKGTAITSGIARPLSEDHDSPFYRIWQSPTPQSHDVKTENSNQLSKKEKVLTELFRNWKKTEHSRVELYAIPLDHSYCKSSLSFKSLKGIDRSMADMIVALLGDFVEVHLATVTKYVGFTENDWMSSGRERVVRKTQGKSPKHFNETDWTEYFAGNWIDLHNRRLTLPPLSLSVPDELLGINEAVFHSNSINLTQEKFDGYAYDRAAIIIWPRNQAFSTAVCFGLDQALDVVEHQSKESDLPFSLTETKKSQVLYLLALCKKEPNKSWYVSTSDCDDLRCDRAIPVSLQVASKRALRLINLCLLWNLPECGLELLRILFCQVVSTDYRCFKCSTSDEEIFFVGGICSNQVAEKLGELIVLLDWNSTVTRDCLKQLINDNMIFDLKQIGQLAHLAGYLFNHQCFEAAIYISDQAFRLLVNLYLVDLPKRNAAEKVVESFINMLILIDGLSSSDNSRLMKLLFQLKDLSVQHTSLVIGWLQQTDETILRSCYPYWDFYIDLVTNLESQLVDFVGFTNKYGTSFSKLEQDAAQLMTSIVRMQNSEKLKMLTEKIISSMSQEGRILLAAVISSKNVWAVPSSPSIETTLISLSAVRVQQLIRFKFPMFKWEQPDAILKDHPEVEAFLHSTKECMTYDSFANEEEARAFVSKYFCYPDIVTGYSAKVSEIVCHSDDRVSIKISKSSEIYESSMRQLEMLEAALSGPSPSFSLAKSEAEEPIKLSTSLTTIYEATEPKESPSTKRPKVRAGKRGSVSAPPEKRSKRISFKNVLKQEDQEVLKQEDQEESVL</sequence>
<keyword evidence="3" id="KW-1185">Reference proteome</keyword>
<protein>
    <submittedName>
        <fullName evidence="2">Uncharacterized protein</fullName>
    </submittedName>
</protein>
<evidence type="ECO:0000313" key="3">
    <source>
        <dbReference type="Proteomes" id="UP000789390"/>
    </source>
</evidence>
<evidence type="ECO:0000256" key="1">
    <source>
        <dbReference type="SAM" id="MobiDB-lite"/>
    </source>
</evidence>
<dbReference type="PANTHER" id="PTHR33099:SF7">
    <property type="entry name" value="MYND-TYPE DOMAIN-CONTAINING PROTEIN"/>
    <property type="match status" value="1"/>
</dbReference>
<dbReference type="OrthoDB" id="6350294at2759"/>